<proteinExistence type="predicted"/>
<dbReference type="InterPro" id="IPR051210">
    <property type="entry name" value="Ub_ligase/GEF_domain"/>
</dbReference>
<dbReference type="STRING" id="5786.F0Z8V7"/>
<name>F0Z8V7_DICPU</name>
<feature type="repeat" description="RCC1" evidence="2">
    <location>
        <begin position="257"/>
        <end position="308"/>
    </location>
</feature>
<evidence type="ECO:0008006" key="6">
    <source>
        <dbReference type="Google" id="ProtNLM"/>
    </source>
</evidence>
<dbReference type="RefSeq" id="XP_003283864.1">
    <property type="nucleotide sequence ID" value="XM_003283816.1"/>
</dbReference>
<evidence type="ECO:0000313" key="5">
    <source>
        <dbReference type="Proteomes" id="UP000001064"/>
    </source>
</evidence>
<gene>
    <name evidence="4" type="ORF">DICPUDRAFT_147582</name>
</gene>
<dbReference type="PANTHER" id="PTHR22870:SF408">
    <property type="entry name" value="OS09G0560450 PROTEIN"/>
    <property type="match status" value="1"/>
</dbReference>
<dbReference type="InterPro" id="IPR009091">
    <property type="entry name" value="RCC1/BLIP-II"/>
</dbReference>
<dbReference type="Pfam" id="PF00415">
    <property type="entry name" value="RCC1"/>
    <property type="match status" value="2"/>
</dbReference>
<dbReference type="PRINTS" id="PR00633">
    <property type="entry name" value="RCCNDNSATION"/>
</dbReference>
<evidence type="ECO:0000313" key="4">
    <source>
        <dbReference type="EMBL" id="EGC39643.1"/>
    </source>
</evidence>
<evidence type="ECO:0000256" key="2">
    <source>
        <dbReference type="PROSITE-ProRule" id="PRU00235"/>
    </source>
</evidence>
<dbReference type="GeneID" id="10509738"/>
<organism evidence="4 5">
    <name type="scientific">Dictyostelium purpureum</name>
    <name type="common">Slime mold</name>
    <dbReference type="NCBI Taxonomy" id="5786"/>
    <lineage>
        <taxon>Eukaryota</taxon>
        <taxon>Amoebozoa</taxon>
        <taxon>Evosea</taxon>
        <taxon>Eumycetozoa</taxon>
        <taxon>Dictyostelia</taxon>
        <taxon>Dictyosteliales</taxon>
        <taxon>Dictyosteliaceae</taxon>
        <taxon>Dictyostelium</taxon>
    </lineage>
</organism>
<keyword evidence="1" id="KW-0677">Repeat</keyword>
<evidence type="ECO:0000256" key="1">
    <source>
        <dbReference type="ARBA" id="ARBA00022737"/>
    </source>
</evidence>
<dbReference type="eggNOG" id="KOG1426">
    <property type="taxonomic scope" value="Eukaryota"/>
</dbReference>
<dbReference type="VEuPathDB" id="AmoebaDB:DICPUDRAFT_147582"/>
<dbReference type="OrthoDB" id="5981550at2759"/>
<dbReference type="Gene3D" id="2.130.10.30">
    <property type="entry name" value="Regulator of chromosome condensation 1/beta-lactamase-inhibitor protein II"/>
    <property type="match status" value="1"/>
</dbReference>
<dbReference type="SUPFAM" id="SSF50985">
    <property type="entry name" value="RCC1/BLIP-II"/>
    <property type="match status" value="1"/>
</dbReference>
<feature type="repeat" description="RCC1" evidence="2">
    <location>
        <begin position="197"/>
        <end position="256"/>
    </location>
</feature>
<feature type="region of interest" description="Disordered" evidence="3">
    <location>
        <begin position="442"/>
        <end position="476"/>
    </location>
</feature>
<accession>F0Z8V7</accession>
<dbReference type="AlphaFoldDB" id="F0Z8V7"/>
<dbReference type="Proteomes" id="UP000001064">
    <property type="component" value="Unassembled WGS sequence"/>
</dbReference>
<dbReference type="InterPro" id="IPR000408">
    <property type="entry name" value="Reg_chr_condens"/>
</dbReference>
<feature type="repeat" description="RCC1" evidence="2">
    <location>
        <begin position="96"/>
        <end position="146"/>
    </location>
</feature>
<evidence type="ECO:0000256" key="3">
    <source>
        <dbReference type="SAM" id="MobiDB-lite"/>
    </source>
</evidence>
<feature type="repeat" description="RCC1" evidence="2">
    <location>
        <begin position="147"/>
        <end position="196"/>
    </location>
</feature>
<dbReference type="PANTHER" id="PTHR22870">
    <property type="entry name" value="REGULATOR OF CHROMOSOME CONDENSATION"/>
    <property type="match status" value="1"/>
</dbReference>
<dbReference type="EMBL" id="GL870954">
    <property type="protein sequence ID" value="EGC39643.1"/>
    <property type="molecule type" value="Genomic_DNA"/>
</dbReference>
<keyword evidence="5" id="KW-1185">Reference proteome</keyword>
<dbReference type="KEGG" id="dpp:DICPUDRAFT_147582"/>
<sequence length="476" mass="52252">MFKKLDKFKEKISSGVSNVTGSKDKEEITYVIQPADCAQLVGGFGIGLGLNNENQLSQPSPIKECKQLVSIPSTFKLDIANVSLGNEHSFYQTKDGKFFYAGSNKEGQFGTISAIHVDSLTQYNNSQIKFKKIICGQYHTAFISDKGQIYTAGKSDLLGIRSDESKKTPTLIPALADQKIELYATGPRHSFVVTKEGHLYGWGKSDNLGVGSFVKVKRVTTITHEPTIVDTCAAFLSFKIVQIAIGDDHTLALCNNGDVYAWGRGEEFQLGNKTKETRASPILVESLRSLNIISIQCGSFNCSALTDKKECYIWGQYGEDLIATPQPLCPGGSSHPFKVQEISQNGFYNIFTTLDSDIYTFGIDYKMFNKSAWLPLLLKIDDPLLLNKRITQVSASAAGYYVIIYDGSTTLYAEIDYSKKGMKPTKTLSPLPQSQYAKDKEALFGKPSSSSSSSSTNTTRSSGASRPKRDDDDSVL</sequence>
<reference evidence="5" key="1">
    <citation type="journal article" date="2011" name="Genome Biol.">
        <title>Comparative genomics of the social amoebae Dictyostelium discoideum and Dictyostelium purpureum.</title>
        <authorList>
            <consortium name="US DOE Joint Genome Institute (JGI-PGF)"/>
            <person name="Sucgang R."/>
            <person name="Kuo A."/>
            <person name="Tian X."/>
            <person name="Salerno W."/>
            <person name="Parikh A."/>
            <person name="Feasley C.L."/>
            <person name="Dalin E."/>
            <person name="Tu H."/>
            <person name="Huang E."/>
            <person name="Barry K."/>
            <person name="Lindquist E."/>
            <person name="Shapiro H."/>
            <person name="Bruce D."/>
            <person name="Schmutz J."/>
            <person name="Salamov A."/>
            <person name="Fey P."/>
            <person name="Gaudet P."/>
            <person name="Anjard C."/>
            <person name="Babu M.M."/>
            <person name="Basu S."/>
            <person name="Bushmanova Y."/>
            <person name="van der Wel H."/>
            <person name="Katoh-Kurasawa M."/>
            <person name="Dinh C."/>
            <person name="Coutinho P.M."/>
            <person name="Saito T."/>
            <person name="Elias M."/>
            <person name="Schaap P."/>
            <person name="Kay R.R."/>
            <person name="Henrissat B."/>
            <person name="Eichinger L."/>
            <person name="Rivero F."/>
            <person name="Putnam N.H."/>
            <person name="West C.M."/>
            <person name="Loomis W.F."/>
            <person name="Chisholm R.L."/>
            <person name="Shaulsky G."/>
            <person name="Strassmann J.E."/>
            <person name="Queller D.C."/>
            <person name="Kuspa A."/>
            <person name="Grigoriev I.V."/>
        </authorList>
    </citation>
    <scope>NUCLEOTIDE SEQUENCE [LARGE SCALE GENOMIC DNA]</scope>
    <source>
        <strain evidence="5">QSDP1</strain>
    </source>
</reference>
<protein>
    <recommendedName>
        <fullName evidence="6">Regulator of chromosome condensation domain-containing protein</fullName>
    </recommendedName>
</protein>
<dbReference type="OMA" id="ECYIWGQ"/>
<dbReference type="InParanoid" id="F0Z8V7"/>
<feature type="compositionally biased region" description="Low complexity" evidence="3">
    <location>
        <begin position="448"/>
        <end position="462"/>
    </location>
</feature>
<dbReference type="PROSITE" id="PS50012">
    <property type="entry name" value="RCC1_3"/>
    <property type="match status" value="4"/>
</dbReference>
<feature type="compositionally biased region" description="Basic and acidic residues" evidence="3">
    <location>
        <begin position="467"/>
        <end position="476"/>
    </location>
</feature>